<reference evidence="19" key="1">
    <citation type="journal article" date="2021" name="Sci. Adv.">
        <title>The American lobster genome reveals insights on longevity, neural, and immune adaptations.</title>
        <authorList>
            <person name="Polinski J.M."/>
            <person name="Zimin A.V."/>
            <person name="Clark K.F."/>
            <person name="Kohn A.B."/>
            <person name="Sadowski N."/>
            <person name="Timp W."/>
            <person name="Ptitsyn A."/>
            <person name="Khanna P."/>
            <person name="Romanova D.Y."/>
            <person name="Williams P."/>
            <person name="Greenwood S.J."/>
            <person name="Moroz L.L."/>
            <person name="Walt D.R."/>
            <person name="Bodnar A.G."/>
        </authorList>
    </citation>
    <scope>NUCLEOTIDE SEQUENCE</scope>
    <source>
        <strain evidence="19">GMGI-L3</strain>
    </source>
</reference>
<evidence type="ECO:0000256" key="5">
    <source>
        <dbReference type="ARBA" id="ARBA00018932"/>
    </source>
</evidence>
<dbReference type="EMBL" id="JAHLQT010009156">
    <property type="protein sequence ID" value="KAG7173639.1"/>
    <property type="molecule type" value="Genomic_DNA"/>
</dbReference>
<sequence length="519" mass="54380">MTSQLLASRERCVDEGLEAAAATNPGYLYIPEHRLIADRRWLMKDGKGKHQVALVTGGGSGHEPFCVGYVGTGMLGAAVAGHVFTSPPPAAVAAAITTVGRDNPAGVLVVVFNYTGDRINCGLAVERCRAAGMKIVGAMTEAGASLEEAMNTCKRLSEAIGTIGVAASGCTLPGASAPLFTVGEGVMELGLGVHGETGAATIKAGTLQEVVEMLLNHLTRKDSETRLDLQSGDKVAVIINNLGGLSQLELSNLTNEVVSQLKNRGVEVKRVYPGQLMTSLDMRGLHVSVLRLLDPTWLPLLDAPTTAPAWPTPYLNTTTTSQFSMPNLTLTQTKMDTGYMLSDAAHTQALKACLEAVVAQVPQYEQHLNDLDTTCGDGDCGSTLIKGINGVSKELSGLPLMYPSQVLGVLGEVTASYMGGTSGGVYSILFTAAAAHITSPKASHRLTWATALRAGCDAISKYGGARQGDRTMLDALLPAVEVLEGSPDNHDLRTILKAMATAADEGSKKTAYMGARCIR</sequence>
<dbReference type="GO" id="GO:0034012">
    <property type="term" value="F:FAD-AMP lyase (cyclizing) activity"/>
    <property type="evidence" value="ECO:0007669"/>
    <property type="project" value="UniProtKB-EC"/>
</dbReference>
<accession>A0A8J5T7E3</accession>
<dbReference type="EC" id="2.7.1.28" evidence="3"/>
<keyword evidence="20" id="KW-1185">Reference proteome</keyword>
<dbReference type="Gene3D" id="3.30.1180.20">
    <property type="entry name" value="Dihydroxyacetone kinase, domain 2"/>
    <property type="match status" value="1"/>
</dbReference>
<comment type="function">
    <text evidence="12">Catalyzes both the phosphorylation of dihydroxyacetone and of glyceraldehyde, and the splitting of ribonucleoside diphosphate-X compounds among which FAD is the best substrate. Represses IFIH1-mediated cellular antiviral response.</text>
</comment>
<dbReference type="PANTHER" id="PTHR28629:SF4">
    <property type="entry name" value="TRIOKINASE_FMN CYCLASE"/>
    <property type="match status" value="1"/>
</dbReference>
<evidence type="ECO:0000256" key="13">
    <source>
        <dbReference type="ARBA" id="ARBA00046681"/>
    </source>
</evidence>
<evidence type="ECO:0000256" key="12">
    <source>
        <dbReference type="ARBA" id="ARBA00045490"/>
    </source>
</evidence>
<feature type="domain" description="DhaK" evidence="18">
    <location>
        <begin position="8"/>
        <end position="310"/>
    </location>
</feature>
<dbReference type="PROSITE" id="PS51480">
    <property type="entry name" value="DHAL"/>
    <property type="match status" value="1"/>
</dbReference>
<evidence type="ECO:0000259" key="18">
    <source>
        <dbReference type="PROSITE" id="PS51481"/>
    </source>
</evidence>
<dbReference type="Proteomes" id="UP000747542">
    <property type="component" value="Unassembled WGS sequence"/>
</dbReference>
<keyword evidence="9" id="KW-0067">ATP-binding</keyword>
<evidence type="ECO:0000256" key="16">
    <source>
        <dbReference type="ARBA" id="ARBA00048898"/>
    </source>
</evidence>
<dbReference type="PROSITE" id="PS51481">
    <property type="entry name" value="DHAK"/>
    <property type="match status" value="1"/>
</dbReference>
<dbReference type="FunFam" id="1.25.40.340:FF:000002">
    <property type="entry name" value="Dihydroxyacetone kinase, L subunit"/>
    <property type="match status" value="1"/>
</dbReference>
<dbReference type="GO" id="GO:0005524">
    <property type="term" value="F:ATP binding"/>
    <property type="evidence" value="ECO:0007669"/>
    <property type="project" value="UniProtKB-KW"/>
</dbReference>
<evidence type="ECO:0000256" key="3">
    <source>
        <dbReference type="ARBA" id="ARBA00012110"/>
    </source>
</evidence>
<evidence type="ECO:0000256" key="6">
    <source>
        <dbReference type="ARBA" id="ARBA00022679"/>
    </source>
</evidence>
<dbReference type="SUPFAM" id="SSF82549">
    <property type="entry name" value="DAK1/DegV-like"/>
    <property type="match status" value="1"/>
</dbReference>
<dbReference type="GO" id="GO:0019563">
    <property type="term" value="P:glycerol catabolic process"/>
    <property type="evidence" value="ECO:0007669"/>
    <property type="project" value="TreeGrafter"/>
</dbReference>
<dbReference type="InterPro" id="IPR050861">
    <property type="entry name" value="Dihydroxyacetone_Kinase"/>
</dbReference>
<dbReference type="InterPro" id="IPR036117">
    <property type="entry name" value="DhaL_dom_sf"/>
</dbReference>
<evidence type="ECO:0000256" key="2">
    <source>
        <dbReference type="ARBA" id="ARBA00012107"/>
    </source>
</evidence>
<proteinExistence type="inferred from homology"/>
<keyword evidence="7" id="KW-0547">Nucleotide-binding</keyword>
<evidence type="ECO:0000256" key="4">
    <source>
        <dbReference type="ARBA" id="ARBA00012578"/>
    </source>
</evidence>
<comment type="caution">
    <text evidence="19">The sequence shown here is derived from an EMBL/GenBank/DDBJ whole genome shotgun (WGS) entry which is preliminary data.</text>
</comment>
<evidence type="ECO:0000256" key="1">
    <source>
        <dbReference type="ARBA" id="ARBA00008757"/>
    </source>
</evidence>
<keyword evidence="10" id="KW-0170">Cobalt</keyword>
<comment type="catalytic activity">
    <reaction evidence="15">
        <text>FAD = riboflavin cyclic-4',5'-phosphate + AMP + H(+)</text>
        <dbReference type="Rhea" id="RHEA:13729"/>
        <dbReference type="ChEBI" id="CHEBI:15378"/>
        <dbReference type="ChEBI" id="CHEBI:57692"/>
        <dbReference type="ChEBI" id="CHEBI:76202"/>
        <dbReference type="ChEBI" id="CHEBI:456215"/>
        <dbReference type="EC" id="4.6.1.15"/>
    </reaction>
</comment>
<dbReference type="FunFam" id="3.30.1180.20:FF:000001">
    <property type="entry name" value="Dihydroxyacetone kinase 1"/>
    <property type="match status" value="1"/>
</dbReference>
<organism evidence="19 20">
    <name type="scientific">Homarus americanus</name>
    <name type="common">American lobster</name>
    <dbReference type="NCBI Taxonomy" id="6706"/>
    <lineage>
        <taxon>Eukaryota</taxon>
        <taxon>Metazoa</taxon>
        <taxon>Ecdysozoa</taxon>
        <taxon>Arthropoda</taxon>
        <taxon>Crustacea</taxon>
        <taxon>Multicrustacea</taxon>
        <taxon>Malacostraca</taxon>
        <taxon>Eumalacostraca</taxon>
        <taxon>Eucarida</taxon>
        <taxon>Decapoda</taxon>
        <taxon>Pleocyemata</taxon>
        <taxon>Astacidea</taxon>
        <taxon>Nephropoidea</taxon>
        <taxon>Nephropidae</taxon>
        <taxon>Homarus</taxon>
    </lineage>
</organism>
<evidence type="ECO:0000256" key="9">
    <source>
        <dbReference type="ARBA" id="ARBA00022840"/>
    </source>
</evidence>
<dbReference type="Gene3D" id="1.25.40.340">
    <property type="match status" value="1"/>
</dbReference>
<dbReference type="EC" id="4.6.1.15" evidence="4"/>
<comment type="catalytic activity">
    <reaction evidence="14">
        <text>D-glyceraldehyde + ATP = D-glyceraldehyde 3-phosphate + ADP + H(+)</text>
        <dbReference type="Rhea" id="RHEA:13941"/>
        <dbReference type="ChEBI" id="CHEBI:15378"/>
        <dbReference type="ChEBI" id="CHEBI:17378"/>
        <dbReference type="ChEBI" id="CHEBI:30616"/>
        <dbReference type="ChEBI" id="CHEBI:59776"/>
        <dbReference type="ChEBI" id="CHEBI:456216"/>
        <dbReference type="EC" id="2.7.1.28"/>
    </reaction>
</comment>
<evidence type="ECO:0000256" key="14">
    <source>
        <dbReference type="ARBA" id="ARBA00047974"/>
    </source>
</evidence>
<dbReference type="PANTHER" id="PTHR28629">
    <property type="entry name" value="TRIOKINASE/FMN CYCLASE"/>
    <property type="match status" value="1"/>
</dbReference>
<dbReference type="SUPFAM" id="SSF101473">
    <property type="entry name" value="DhaL-like"/>
    <property type="match status" value="1"/>
</dbReference>
<evidence type="ECO:0000256" key="7">
    <source>
        <dbReference type="ARBA" id="ARBA00022741"/>
    </source>
</evidence>
<dbReference type="InterPro" id="IPR004007">
    <property type="entry name" value="DhaL_dom"/>
</dbReference>
<dbReference type="GO" id="GO:0004371">
    <property type="term" value="F:glycerone kinase activity"/>
    <property type="evidence" value="ECO:0007669"/>
    <property type="project" value="UniProtKB-EC"/>
</dbReference>
<evidence type="ECO:0000256" key="8">
    <source>
        <dbReference type="ARBA" id="ARBA00022777"/>
    </source>
</evidence>
<keyword evidence="6" id="KW-0808">Transferase</keyword>
<gene>
    <name evidence="19" type="primary">TKFC-L</name>
    <name evidence="19" type="ORF">Hamer_G025445</name>
</gene>
<dbReference type="SMART" id="SM01120">
    <property type="entry name" value="Dak2"/>
    <property type="match status" value="1"/>
</dbReference>
<dbReference type="InterPro" id="IPR004006">
    <property type="entry name" value="DhaK_dom"/>
</dbReference>
<evidence type="ECO:0000313" key="20">
    <source>
        <dbReference type="Proteomes" id="UP000747542"/>
    </source>
</evidence>
<protein>
    <recommendedName>
        <fullName evidence="5">Triokinase/FMN cyclase</fullName>
        <ecNumber evidence="3">2.7.1.28</ecNumber>
        <ecNumber evidence="2">2.7.1.29</ecNumber>
        <ecNumber evidence="4">4.6.1.15</ecNumber>
    </recommendedName>
    <alternativeName>
        <fullName evidence="11">Bifunctional ATP-dependent dihydroxyacetone kinase/FAD-AMP lyase (cyclizing)</fullName>
    </alternativeName>
</protein>
<dbReference type="Pfam" id="PF02734">
    <property type="entry name" value="Dak2"/>
    <property type="match status" value="1"/>
</dbReference>
<dbReference type="EC" id="2.7.1.29" evidence="2"/>
<feature type="domain" description="DhaL" evidence="17">
    <location>
        <begin position="348"/>
        <end position="519"/>
    </location>
</feature>
<evidence type="ECO:0000313" key="19">
    <source>
        <dbReference type="EMBL" id="KAG7173639.1"/>
    </source>
</evidence>
<keyword evidence="8" id="KW-0418">Kinase</keyword>
<evidence type="ECO:0000256" key="11">
    <source>
        <dbReference type="ARBA" id="ARBA00032426"/>
    </source>
</evidence>
<dbReference type="AlphaFoldDB" id="A0A8J5T7E3"/>
<dbReference type="GO" id="GO:0005829">
    <property type="term" value="C:cytosol"/>
    <property type="evidence" value="ECO:0007669"/>
    <property type="project" value="TreeGrafter"/>
</dbReference>
<name>A0A8J5T7E3_HOMAM</name>
<evidence type="ECO:0000259" key="17">
    <source>
        <dbReference type="PROSITE" id="PS51480"/>
    </source>
</evidence>
<dbReference type="Gene3D" id="3.40.50.10440">
    <property type="entry name" value="Dihydroxyacetone kinase, domain 1"/>
    <property type="match status" value="1"/>
</dbReference>
<evidence type="ECO:0000256" key="10">
    <source>
        <dbReference type="ARBA" id="ARBA00023285"/>
    </source>
</evidence>
<dbReference type="GO" id="GO:0050354">
    <property type="term" value="F:triokinase activity"/>
    <property type="evidence" value="ECO:0007669"/>
    <property type="project" value="UniProtKB-EC"/>
</dbReference>
<comment type="catalytic activity">
    <reaction evidence="16">
        <text>dihydroxyacetone + ATP = dihydroxyacetone phosphate + ADP + H(+)</text>
        <dbReference type="Rhea" id="RHEA:15773"/>
        <dbReference type="ChEBI" id="CHEBI:15378"/>
        <dbReference type="ChEBI" id="CHEBI:16016"/>
        <dbReference type="ChEBI" id="CHEBI:30616"/>
        <dbReference type="ChEBI" id="CHEBI:57642"/>
        <dbReference type="ChEBI" id="CHEBI:456216"/>
        <dbReference type="EC" id="2.7.1.29"/>
    </reaction>
</comment>
<evidence type="ECO:0000256" key="15">
    <source>
        <dbReference type="ARBA" id="ARBA00048526"/>
    </source>
</evidence>
<comment type="subunit">
    <text evidence="13">Homodimer. Interacts with IFIH1 (via the CARD domains), the interaction is inhibited by viral infection.</text>
</comment>
<dbReference type="Pfam" id="PF02733">
    <property type="entry name" value="Dak1"/>
    <property type="match status" value="1"/>
</dbReference>
<feature type="non-terminal residue" evidence="19">
    <location>
        <position position="1"/>
    </location>
</feature>
<comment type="similarity">
    <text evidence="1">Belongs to the dihydroxyacetone kinase (DAK) family.</text>
</comment>